<feature type="region of interest" description="Disordered" evidence="11">
    <location>
        <begin position="149"/>
        <end position="186"/>
    </location>
</feature>
<dbReference type="GO" id="GO:0010468">
    <property type="term" value="P:regulation of gene expression"/>
    <property type="evidence" value="ECO:0007669"/>
    <property type="project" value="TreeGrafter"/>
</dbReference>
<evidence type="ECO:0000259" key="13">
    <source>
        <dbReference type="PROSITE" id="PS51183"/>
    </source>
</evidence>
<dbReference type="GO" id="GO:0003677">
    <property type="term" value="F:DNA binding"/>
    <property type="evidence" value="ECO:0007669"/>
    <property type="project" value="InterPro"/>
</dbReference>
<dbReference type="PROSITE" id="PS51184">
    <property type="entry name" value="JMJC"/>
    <property type="match status" value="1"/>
</dbReference>
<dbReference type="AlphaFoldDB" id="A0A4W4GCM3"/>
<feature type="compositionally biased region" description="Low complexity" evidence="11">
    <location>
        <begin position="88"/>
        <end position="97"/>
    </location>
</feature>
<keyword evidence="16" id="KW-1185">Reference proteome</keyword>
<dbReference type="SUPFAM" id="SSF51197">
    <property type="entry name" value="Clavaminate synthase-like"/>
    <property type="match status" value="1"/>
</dbReference>
<evidence type="ECO:0000256" key="6">
    <source>
        <dbReference type="ARBA" id="ARBA00023015"/>
    </source>
</evidence>
<dbReference type="Pfam" id="PF02373">
    <property type="entry name" value="JmjC"/>
    <property type="match status" value="1"/>
</dbReference>
<feature type="region of interest" description="Disordered" evidence="11">
    <location>
        <begin position="229"/>
        <end position="252"/>
    </location>
</feature>
<dbReference type="PANTHER" id="PTHR10694">
    <property type="entry name" value="LYSINE-SPECIFIC DEMETHYLASE"/>
    <property type="match status" value="1"/>
</dbReference>
<keyword evidence="2" id="KW-0217">Developmental protein</keyword>
<feature type="region of interest" description="Disordered" evidence="11">
    <location>
        <begin position="993"/>
        <end position="1012"/>
    </location>
</feature>
<reference evidence="15" key="3">
    <citation type="submission" date="2020-05" db="EMBL/GenBank/DDBJ databases">
        <title>Electrophorus electricus (electric eel) genome, fEleEle1, primary haplotype.</title>
        <authorList>
            <person name="Myers G."/>
            <person name="Meyer A."/>
            <person name="Fedrigo O."/>
            <person name="Formenti G."/>
            <person name="Rhie A."/>
            <person name="Tracey A."/>
            <person name="Sims Y."/>
            <person name="Jarvis E.D."/>
        </authorList>
    </citation>
    <scope>NUCLEOTIDE SEQUENCE [LARGE SCALE GENOMIC DNA]</scope>
</reference>
<dbReference type="SMART" id="SM00545">
    <property type="entry name" value="JmjN"/>
    <property type="match status" value="1"/>
</dbReference>
<evidence type="ECO:0000313" key="16">
    <source>
        <dbReference type="Proteomes" id="UP000314983"/>
    </source>
</evidence>
<gene>
    <name evidence="15" type="primary">jarid2a</name>
</gene>
<dbReference type="PROSITE" id="PS51011">
    <property type="entry name" value="ARID"/>
    <property type="match status" value="1"/>
</dbReference>
<dbReference type="Pfam" id="PF01388">
    <property type="entry name" value="ARID"/>
    <property type="match status" value="1"/>
</dbReference>
<dbReference type="GO" id="GO:0006338">
    <property type="term" value="P:chromatin remodeling"/>
    <property type="evidence" value="ECO:0007669"/>
    <property type="project" value="TreeGrafter"/>
</dbReference>
<name>A0A4W4GCM3_ELEEL</name>
<feature type="compositionally biased region" description="Low complexity" evidence="11">
    <location>
        <begin position="1105"/>
        <end position="1122"/>
    </location>
</feature>
<dbReference type="SMART" id="SM01014">
    <property type="entry name" value="ARID"/>
    <property type="match status" value="1"/>
</dbReference>
<keyword evidence="4" id="KW-0221">Differentiation</keyword>
<evidence type="ECO:0000259" key="14">
    <source>
        <dbReference type="PROSITE" id="PS51184"/>
    </source>
</evidence>
<evidence type="ECO:0000313" key="15">
    <source>
        <dbReference type="Ensembl" id="ENSEEEP00000034069.2"/>
    </source>
</evidence>
<evidence type="ECO:0000256" key="7">
    <source>
        <dbReference type="ARBA" id="ARBA00023163"/>
    </source>
</evidence>
<evidence type="ECO:0000259" key="12">
    <source>
        <dbReference type="PROSITE" id="PS51011"/>
    </source>
</evidence>
<dbReference type="GO" id="GO:0005634">
    <property type="term" value="C:nucleus"/>
    <property type="evidence" value="ECO:0007669"/>
    <property type="project" value="UniProtKB-SubCell"/>
</dbReference>
<keyword evidence="7" id="KW-0804">Transcription</keyword>
<dbReference type="SMART" id="SM00501">
    <property type="entry name" value="BRIGHT"/>
    <property type="match status" value="1"/>
</dbReference>
<evidence type="ECO:0000256" key="8">
    <source>
        <dbReference type="ARBA" id="ARBA00023242"/>
    </source>
</evidence>
<comment type="subcellular location">
    <subcellularLocation>
        <location evidence="1">Nucleus</location>
    </subcellularLocation>
</comment>
<feature type="region of interest" description="Disordered" evidence="11">
    <location>
        <begin position="368"/>
        <end position="402"/>
    </location>
</feature>
<feature type="region of interest" description="Disordered" evidence="11">
    <location>
        <begin position="664"/>
        <end position="684"/>
    </location>
</feature>
<reference evidence="16" key="2">
    <citation type="journal article" date="2017" name="Sci. Adv.">
        <title>A tail of two voltages: Proteomic comparison of the three electric organs of the electric eel.</title>
        <authorList>
            <person name="Traeger L.L."/>
            <person name="Sabat G."/>
            <person name="Barrett-Wilt G.A."/>
            <person name="Wells G.B."/>
            <person name="Sussman M.R."/>
        </authorList>
    </citation>
    <scope>NUCLEOTIDE SEQUENCE [LARGE SCALE GENOMIC DNA]</scope>
</reference>
<dbReference type="Ensembl" id="ENSEEET00000034469.2">
    <property type="protein sequence ID" value="ENSEEEP00000034069.2"/>
    <property type="gene ID" value="ENSEEEG00000016062.2"/>
</dbReference>
<protein>
    <recommendedName>
        <fullName evidence="9">Protein Jumonji</fullName>
    </recommendedName>
    <alternativeName>
        <fullName evidence="10">Jumonji/ARID domain-containing protein 2</fullName>
    </alternativeName>
</protein>
<reference evidence="15" key="4">
    <citation type="submission" date="2025-08" db="UniProtKB">
        <authorList>
            <consortium name="Ensembl"/>
        </authorList>
    </citation>
    <scope>IDENTIFICATION</scope>
</reference>
<evidence type="ECO:0000256" key="1">
    <source>
        <dbReference type="ARBA" id="ARBA00004123"/>
    </source>
</evidence>
<dbReference type="Gene3D" id="2.60.120.650">
    <property type="entry name" value="Cupin"/>
    <property type="match status" value="1"/>
</dbReference>
<evidence type="ECO:0000256" key="9">
    <source>
        <dbReference type="ARBA" id="ARBA00070290"/>
    </source>
</evidence>
<feature type="region of interest" description="Disordered" evidence="11">
    <location>
        <begin position="81"/>
        <end position="117"/>
    </location>
</feature>
<dbReference type="CDD" id="cd16870">
    <property type="entry name" value="ARID_JARD2"/>
    <property type="match status" value="1"/>
</dbReference>
<dbReference type="InterPro" id="IPR003347">
    <property type="entry name" value="JmjC_dom"/>
</dbReference>
<dbReference type="SMART" id="SM00558">
    <property type="entry name" value="JmjC"/>
    <property type="match status" value="1"/>
</dbReference>
<dbReference type="Pfam" id="PF02928">
    <property type="entry name" value="zf-C5HC2"/>
    <property type="match status" value="1"/>
</dbReference>
<dbReference type="FunFam" id="2.60.120.650:FF:000007">
    <property type="entry name" value="Jumonji, AT rich interactive domain 2"/>
    <property type="match status" value="1"/>
</dbReference>
<dbReference type="SUPFAM" id="SSF46774">
    <property type="entry name" value="ARID-like"/>
    <property type="match status" value="1"/>
</dbReference>
<feature type="compositionally biased region" description="Polar residues" evidence="11">
    <location>
        <begin position="385"/>
        <end position="394"/>
    </location>
</feature>
<dbReference type="PROSITE" id="PS51183">
    <property type="entry name" value="JMJN"/>
    <property type="match status" value="1"/>
</dbReference>
<feature type="region of interest" description="Disordered" evidence="11">
    <location>
        <begin position="417"/>
        <end position="439"/>
    </location>
</feature>
<dbReference type="Proteomes" id="UP000314983">
    <property type="component" value="Chromosome 10"/>
</dbReference>
<dbReference type="InterPro" id="IPR004198">
    <property type="entry name" value="Znf_C5HC2"/>
</dbReference>
<dbReference type="GeneTree" id="ENSGT00940000159220"/>
<evidence type="ECO:0000256" key="11">
    <source>
        <dbReference type="SAM" id="MobiDB-lite"/>
    </source>
</evidence>
<dbReference type="InterPro" id="IPR001606">
    <property type="entry name" value="ARID_dom"/>
</dbReference>
<accession>A0A4W4GCM3</accession>
<dbReference type="Pfam" id="PF02375">
    <property type="entry name" value="JmjN"/>
    <property type="match status" value="1"/>
</dbReference>
<keyword evidence="5" id="KW-0156">Chromatin regulator</keyword>
<keyword evidence="3" id="KW-0678">Repressor</keyword>
<feature type="domain" description="JmjN" evidence="13">
    <location>
        <begin position="452"/>
        <end position="493"/>
    </location>
</feature>
<dbReference type="InterPro" id="IPR036431">
    <property type="entry name" value="ARID_dom_sf"/>
</dbReference>
<feature type="domain" description="JmjC" evidence="14">
    <location>
        <begin position="765"/>
        <end position="929"/>
    </location>
</feature>
<feature type="region of interest" description="Disordered" evidence="11">
    <location>
        <begin position="276"/>
        <end position="334"/>
    </location>
</feature>
<dbReference type="InterPro" id="IPR003349">
    <property type="entry name" value="JmjN"/>
</dbReference>
<keyword evidence="6" id="KW-0805">Transcription regulation</keyword>
<dbReference type="GO" id="GO:0000785">
    <property type="term" value="C:chromatin"/>
    <property type="evidence" value="ECO:0007669"/>
    <property type="project" value="TreeGrafter"/>
</dbReference>
<reference evidence="15" key="5">
    <citation type="submission" date="2025-09" db="UniProtKB">
        <authorList>
            <consortium name="Ensembl"/>
        </authorList>
    </citation>
    <scope>IDENTIFICATION</scope>
</reference>
<evidence type="ECO:0000256" key="2">
    <source>
        <dbReference type="ARBA" id="ARBA00022473"/>
    </source>
</evidence>
<dbReference type="GO" id="GO:0030154">
    <property type="term" value="P:cell differentiation"/>
    <property type="evidence" value="ECO:0007669"/>
    <property type="project" value="UniProtKB-KW"/>
</dbReference>
<evidence type="ECO:0000256" key="3">
    <source>
        <dbReference type="ARBA" id="ARBA00022491"/>
    </source>
</evidence>
<sequence>SINYRPRTNIVLYLSLKEFKRAQKSKVDNGSFANGHLNGTGAKAGLFTSGCKAERPRRAAQINGGAGEYSGEGPVRKRPRLQAQRKFAQSQPSSPSATPVKVLEASPSSPNLPLSDLTKCKPKTEDFLTFLCLRGSAALPSNMKYFGTAQDDEDADEEEEDEEQRETAAASAPASCHMTPRKSKAPGRIIANGHGTSHNASRAKHTHTHTHTHTHIHLRIVLSTVHRPQRAASANSRRVRKEDLPPSPLTKAVKYPKGHVTYTKARLLKEAKLEVRPQGRPLGPPRAHAQLQHIHSGKAQAGHGRAQKQAPAGCCPANGRPSGPNSAPTRRDGLRQSKRQLETAGAVTTEPAMEVEVKRVKVQVVPLDTRSRRAAQETPAPDSRSGATEQQVAQCQRPRRASAGKLMFMKQMHCMATRRDRSTEPPVPAEPRVSQDKERVRRGAAAEMESQVPVFYPGPREFHDPLPYVEMVRAQAQPFGMFAVVPPAGWRPECKLKEELRFVSHVQHVHKLGRRWGPNVQRLACIRKHLRSQGIDMEEPPLIGGCELDLARFFQLLNDMGGMQQVTDMKTWGRLADLLGIPRSAQDRLAKLQEAYCQYLLSYDSLSPLQQARLEREVLAEKESLERRSGPLEGQTDVSQHAALLLPRCEPKNGLVNGALHRCGLREPEPRGGRNRRQEKKGEEGGVLNELHKCMYKGKSFSLTTFYRAARNTMNMCFSREPDTAEVEQEYWRLVETKQCHVAVHCGRVDTKTHGSGFPVGKSEPFSKHGWNLTVLSNNSGSVLRHLGAVPGVTIPWLNIGMVFSTSCWSRDQNSLPYIDYLHTGADCIWYCIPAEEKSKLDKVVHTLLQANGTPGLEMLEKNIMISPEVLRQEGVKVHRTVQRSGQFVVCFPGAFVSKVCCGYSVSETVHFATPEWMTLGYEAAKDLKRRRIEEPFSTEKLLCKIVTSECKQENKHLLSAASSLIVDLRDTEIGQRQQLFKAGLRLSARYGTQPDNQSAVERKKTPRSRLTEDTADRRCQVCQHLCYLSMVVHESDNVVFCLECALRYIQKRRSPRGLKMMFRYTEEQLNGLLNGVCGKALERPGDKRKGASACTPPAKRSSRNRSSSQVSLSRLKNSSRS</sequence>
<organism evidence="15 16">
    <name type="scientific">Electrophorus electricus</name>
    <name type="common">Electric eel</name>
    <name type="synonym">Gymnotus electricus</name>
    <dbReference type="NCBI Taxonomy" id="8005"/>
    <lineage>
        <taxon>Eukaryota</taxon>
        <taxon>Metazoa</taxon>
        <taxon>Chordata</taxon>
        <taxon>Craniata</taxon>
        <taxon>Vertebrata</taxon>
        <taxon>Euteleostomi</taxon>
        <taxon>Actinopterygii</taxon>
        <taxon>Neopterygii</taxon>
        <taxon>Teleostei</taxon>
        <taxon>Ostariophysi</taxon>
        <taxon>Gymnotiformes</taxon>
        <taxon>Gymnotoidei</taxon>
        <taxon>Gymnotidae</taxon>
        <taxon>Electrophorus</taxon>
    </lineage>
</organism>
<evidence type="ECO:0000256" key="10">
    <source>
        <dbReference type="ARBA" id="ARBA00080607"/>
    </source>
</evidence>
<dbReference type="Gene3D" id="1.10.150.60">
    <property type="entry name" value="ARID DNA-binding domain"/>
    <property type="match status" value="1"/>
</dbReference>
<keyword evidence="8" id="KW-0539">Nucleus</keyword>
<dbReference type="PANTHER" id="PTHR10694:SF113">
    <property type="entry name" value="PROTEIN JUMONJI"/>
    <property type="match status" value="1"/>
</dbReference>
<reference evidence="16" key="1">
    <citation type="journal article" date="2014" name="Science">
        <title>Nonhuman genetics. Genomic basis for the convergent evolution of electric organs.</title>
        <authorList>
            <person name="Gallant J.R."/>
            <person name="Traeger L.L."/>
            <person name="Volkening J.D."/>
            <person name="Moffett H."/>
            <person name="Chen P.H."/>
            <person name="Novina C.D."/>
            <person name="Phillips G.N.Jr."/>
            <person name="Anand R."/>
            <person name="Wells G.B."/>
            <person name="Pinch M."/>
            <person name="Guth R."/>
            <person name="Unguez G.A."/>
            <person name="Albert J.S."/>
            <person name="Zakon H.H."/>
            <person name="Samanta M.P."/>
            <person name="Sussman M.R."/>
        </authorList>
    </citation>
    <scope>NUCLEOTIDE SEQUENCE [LARGE SCALE GENOMIC DNA]</scope>
</reference>
<feature type="compositionally biased region" description="Acidic residues" evidence="11">
    <location>
        <begin position="150"/>
        <end position="164"/>
    </location>
</feature>
<feature type="compositionally biased region" description="Low complexity" evidence="11">
    <location>
        <begin position="106"/>
        <end position="117"/>
    </location>
</feature>
<proteinExistence type="predicted"/>
<evidence type="ECO:0000256" key="5">
    <source>
        <dbReference type="ARBA" id="ARBA00022853"/>
    </source>
</evidence>
<feature type="domain" description="ARID" evidence="12">
    <location>
        <begin position="516"/>
        <end position="608"/>
    </location>
</feature>
<feature type="region of interest" description="Disordered" evidence="11">
    <location>
        <begin position="1084"/>
        <end position="1122"/>
    </location>
</feature>
<evidence type="ECO:0000256" key="4">
    <source>
        <dbReference type="ARBA" id="ARBA00022782"/>
    </source>
</evidence>